<geneLocation type="plasmid" evidence="2 3">
    <name>pLPU83d</name>
</geneLocation>
<keyword evidence="2" id="KW-0614">Plasmid</keyword>
<dbReference type="Proteomes" id="UP000019443">
    <property type="component" value="Plasmid pLPU83d"/>
</dbReference>
<organism evidence="2 3">
    <name type="scientific">Rhizobium favelukesii</name>
    <dbReference type="NCBI Taxonomy" id="348824"/>
    <lineage>
        <taxon>Bacteria</taxon>
        <taxon>Pseudomonadati</taxon>
        <taxon>Pseudomonadota</taxon>
        <taxon>Alphaproteobacteria</taxon>
        <taxon>Hyphomicrobiales</taxon>
        <taxon>Rhizobiaceae</taxon>
        <taxon>Rhizobium/Agrobacterium group</taxon>
        <taxon>Rhizobium</taxon>
    </lineage>
</organism>
<keyword evidence="3" id="KW-1185">Reference proteome</keyword>
<dbReference type="EMBL" id="HG916855">
    <property type="protein sequence ID" value="CDM63149.1"/>
    <property type="molecule type" value="Genomic_DNA"/>
</dbReference>
<protein>
    <submittedName>
        <fullName evidence="2">Uncharacterized protein</fullName>
    </submittedName>
</protein>
<keyword evidence="1" id="KW-0472">Membrane</keyword>
<reference evidence="2" key="1">
    <citation type="submission" date="2013-11" db="EMBL/GenBank/DDBJ databases">
        <title>Draft genome sequence of the broad-host-range Rhizobium sp. LPU83 strain, a member of the low-genetic diversity Oregon-like Rhizobium sp. group.</title>
        <authorList>
            <person name="Wibberg D."/>
            <person name="Puehler A."/>
            <person name="Schlueter A."/>
        </authorList>
    </citation>
    <scope>NUCLEOTIDE SEQUENCE [LARGE SCALE GENOMIC DNA]</scope>
    <source>
        <strain evidence="2">LPU83</strain>
        <plasmid evidence="2">pLPU83d</plasmid>
    </source>
</reference>
<evidence type="ECO:0000313" key="3">
    <source>
        <dbReference type="Proteomes" id="UP000019443"/>
    </source>
</evidence>
<dbReference type="AlphaFoldDB" id="W6RR13"/>
<keyword evidence="1" id="KW-1133">Transmembrane helix</keyword>
<accession>W6RR13</accession>
<proteinExistence type="predicted"/>
<gene>
    <name evidence="2" type="ORF">LPU83_pLPU83d_1779</name>
</gene>
<keyword evidence="1" id="KW-0812">Transmembrane</keyword>
<dbReference type="PATRIC" id="fig|348824.6.peg.7535"/>
<dbReference type="HOGENOM" id="CLU_1979798_0_0_5"/>
<name>W6RR13_9HYPH</name>
<sequence>MYGFCVVHMGCNWHLPHEVYSISENGNACIVRANPFFPSASGSRRALPVIFFDNIKDLDGRAAGFLVTFLTLMNWLSTAWLTLFAFQIFLISSRIVTKRMKAKSVELPHRPQSRLRVVAQQTYERS</sequence>
<evidence type="ECO:0000256" key="1">
    <source>
        <dbReference type="SAM" id="Phobius"/>
    </source>
</evidence>
<evidence type="ECO:0000313" key="2">
    <source>
        <dbReference type="EMBL" id="CDM63149.1"/>
    </source>
</evidence>
<feature type="transmembrane region" description="Helical" evidence="1">
    <location>
        <begin position="62"/>
        <end position="91"/>
    </location>
</feature>
<dbReference type="KEGG" id="rhl:LPU83_pLPU83d_1779"/>